<evidence type="ECO:0000313" key="1">
    <source>
        <dbReference type="EMBL" id="QVL33681.1"/>
    </source>
</evidence>
<dbReference type="CDD" id="cd01081">
    <property type="entry name" value="Aldose_epim"/>
    <property type="match status" value="1"/>
</dbReference>
<name>A0A8E6B9M0_9BACT</name>
<evidence type="ECO:0000313" key="2">
    <source>
        <dbReference type="Proteomes" id="UP000676194"/>
    </source>
</evidence>
<dbReference type="PANTHER" id="PTHR10091:SF0">
    <property type="entry name" value="GALACTOSE MUTAROTASE"/>
    <property type="match status" value="1"/>
</dbReference>
<dbReference type="RefSeq" id="WP_213498612.1">
    <property type="nucleotide sequence ID" value="NZ_CP074694.1"/>
</dbReference>
<dbReference type="KEGG" id="tsph:KIH39_07165"/>
<accession>A0A8E6B9M0</accession>
<dbReference type="GO" id="GO:0004034">
    <property type="term" value="F:aldose 1-epimerase activity"/>
    <property type="evidence" value="ECO:0007669"/>
    <property type="project" value="TreeGrafter"/>
</dbReference>
<keyword evidence="2" id="KW-1185">Reference proteome</keyword>
<dbReference type="PANTHER" id="PTHR10091">
    <property type="entry name" value="ALDOSE-1-EPIMERASE"/>
    <property type="match status" value="1"/>
</dbReference>
<reference evidence="1" key="1">
    <citation type="submission" date="2021-05" db="EMBL/GenBank/DDBJ databases">
        <title>Complete genome sequence of the cellulolytic planctomycete Telmatocola sphagniphila SP2T and characterization of the first cellulase from planctomycetes.</title>
        <authorList>
            <person name="Rakitin A.L."/>
            <person name="Beletsky A.V."/>
            <person name="Naumoff D.G."/>
            <person name="Kulichevskaya I.S."/>
            <person name="Mardanov A.V."/>
            <person name="Ravin N.V."/>
            <person name="Dedysh S.N."/>
        </authorList>
    </citation>
    <scope>NUCLEOTIDE SEQUENCE</scope>
    <source>
        <strain evidence="1">SP2T</strain>
    </source>
</reference>
<dbReference type="AlphaFoldDB" id="A0A8E6B9M0"/>
<dbReference type="InterPro" id="IPR008183">
    <property type="entry name" value="Aldose_1/G6P_1-epimerase"/>
</dbReference>
<gene>
    <name evidence="1" type="ORF">KIH39_07165</name>
</gene>
<dbReference type="GO" id="GO:0030246">
    <property type="term" value="F:carbohydrate binding"/>
    <property type="evidence" value="ECO:0007669"/>
    <property type="project" value="InterPro"/>
</dbReference>
<dbReference type="Proteomes" id="UP000676194">
    <property type="component" value="Chromosome"/>
</dbReference>
<dbReference type="InterPro" id="IPR014718">
    <property type="entry name" value="GH-type_carb-bd"/>
</dbReference>
<sequence length="337" mass="37603">MLYQVQSEIRKAGDRTGPVVTLQSPSGARAEIWSACGFNCLKWAVAPGREALFVMPDWESNPVPTRSGTPILAPFPNRIRNGHFRWENQDYQLPLNDSVKQNAIHGEAPRHPWRILESKADGHSAWVTGAFRPSIDAPAVAKNWTGDYELQATWRLIDCDLHFSYSFQNHSSKSMPFGLGLHPYFRFPLAAAAELIDESVLEIPAKQLWELNESLPTTKKLDIQGETDFLRARKIEKTNIDLLYTDMTGPLEPDGLRIHGRLTHPKAPGALEVYADASFRESVIFTSVHRQAVCIEPYTCASDAVNLAAQGFNCGLITVETGKSISGKVEFRWKSGQ</sequence>
<dbReference type="GO" id="GO:0033499">
    <property type="term" value="P:galactose catabolic process via UDP-galactose, Leloir pathway"/>
    <property type="evidence" value="ECO:0007669"/>
    <property type="project" value="TreeGrafter"/>
</dbReference>
<protein>
    <submittedName>
        <fullName evidence="1">Aldose 1-epimerase</fullName>
    </submittedName>
</protein>
<organism evidence="1 2">
    <name type="scientific">Telmatocola sphagniphila</name>
    <dbReference type="NCBI Taxonomy" id="1123043"/>
    <lineage>
        <taxon>Bacteria</taxon>
        <taxon>Pseudomonadati</taxon>
        <taxon>Planctomycetota</taxon>
        <taxon>Planctomycetia</taxon>
        <taxon>Gemmatales</taxon>
        <taxon>Gemmataceae</taxon>
    </lineage>
</organism>
<dbReference type="InterPro" id="IPR011013">
    <property type="entry name" value="Gal_mutarotase_sf_dom"/>
</dbReference>
<dbReference type="EMBL" id="CP074694">
    <property type="protein sequence ID" value="QVL33681.1"/>
    <property type="molecule type" value="Genomic_DNA"/>
</dbReference>
<proteinExistence type="predicted"/>
<dbReference type="GO" id="GO:0006006">
    <property type="term" value="P:glucose metabolic process"/>
    <property type="evidence" value="ECO:0007669"/>
    <property type="project" value="TreeGrafter"/>
</dbReference>
<dbReference type="Gene3D" id="2.70.98.10">
    <property type="match status" value="1"/>
</dbReference>
<dbReference type="Pfam" id="PF01263">
    <property type="entry name" value="Aldose_epim"/>
    <property type="match status" value="1"/>
</dbReference>
<dbReference type="SUPFAM" id="SSF74650">
    <property type="entry name" value="Galactose mutarotase-like"/>
    <property type="match status" value="1"/>
</dbReference>